<accession>C1AST8</accession>
<dbReference type="EMBL" id="AP011115">
    <property type="protein sequence ID" value="BAH48870.1"/>
    <property type="molecule type" value="Genomic_DNA"/>
</dbReference>
<dbReference type="HOGENOM" id="CLU_154535_0_0_11"/>
<evidence type="ECO:0000313" key="1">
    <source>
        <dbReference type="EMBL" id="BAH48870.1"/>
    </source>
</evidence>
<organism evidence="1 2">
    <name type="scientific">Rhodococcus opacus (strain B4)</name>
    <dbReference type="NCBI Taxonomy" id="632772"/>
    <lineage>
        <taxon>Bacteria</taxon>
        <taxon>Bacillati</taxon>
        <taxon>Actinomycetota</taxon>
        <taxon>Actinomycetes</taxon>
        <taxon>Mycobacteriales</taxon>
        <taxon>Nocardiaceae</taxon>
        <taxon>Rhodococcus</taxon>
    </lineage>
</organism>
<dbReference type="PATRIC" id="fig|632772.20.peg.683"/>
<protein>
    <submittedName>
        <fullName evidence="1">Uncharacterized protein</fullName>
    </submittedName>
</protein>
<evidence type="ECO:0000313" key="2">
    <source>
        <dbReference type="Proteomes" id="UP000002212"/>
    </source>
</evidence>
<sequence length="131" mass="14212">MVSRPPAQVIEEQTVEAPETPTFTVEDISVGPHAHGFGRTAEGNSYAFRVRKSTMHVEVYRADVETEVPDPDDVVASARRSVREIDLTDERSIVAVVRDAVSDPDSLSARPEDGITVRAVLSRLGAVIDGL</sequence>
<dbReference type="STRING" id="632772.ROP_06230"/>
<dbReference type="KEGG" id="rop:ROP_06230"/>
<proteinExistence type="predicted"/>
<gene>
    <name evidence="1" type="ordered locus">ROP_06230</name>
</gene>
<reference evidence="1 2" key="1">
    <citation type="submission" date="2009-03" db="EMBL/GenBank/DDBJ databases">
        <title>Comparison of the complete genome sequences of Rhodococcus erythropolis PR4 and Rhodococcus opacus B4.</title>
        <authorList>
            <person name="Takarada H."/>
            <person name="Sekine M."/>
            <person name="Hosoyama A."/>
            <person name="Yamada R."/>
            <person name="Fujisawa T."/>
            <person name="Omata S."/>
            <person name="Shimizu A."/>
            <person name="Tsukatani N."/>
            <person name="Tanikawa S."/>
            <person name="Fujita N."/>
            <person name="Harayama S."/>
        </authorList>
    </citation>
    <scope>NUCLEOTIDE SEQUENCE [LARGE SCALE GENOMIC DNA]</scope>
    <source>
        <strain evidence="1 2">B4</strain>
    </source>
</reference>
<dbReference type="AlphaFoldDB" id="C1AST8"/>
<dbReference type="Proteomes" id="UP000002212">
    <property type="component" value="Chromosome"/>
</dbReference>
<name>C1AST8_RHOOB</name>